<evidence type="ECO:0000313" key="1">
    <source>
        <dbReference type="EMBL" id="GAJ07605.1"/>
    </source>
</evidence>
<name>X1VIV1_9ZZZZ</name>
<accession>X1VIV1</accession>
<gene>
    <name evidence="1" type="ORF">S12H4_52389</name>
</gene>
<proteinExistence type="predicted"/>
<dbReference type="EMBL" id="BARW01033238">
    <property type="protein sequence ID" value="GAJ07605.1"/>
    <property type="molecule type" value="Genomic_DNA"/>
</dbReference>
<organism evidence="1">
    <name type="scientific">marine sediment metagenome</name>
    <dbReference type="NCBI Taxonomy" id="412755"/>
    <lineage>
        <taxon>unclassified sequences</taxon>
        <taxon>metagenomes</taxon>
        <taxon>ecological metagenomes</taxon>
    </lineage>
</organism>
<reference evidence="1" key="1">
    <citation type="journal article" date="2014" name="Front. Microbiol.">
        <title>High frequency of phylogenetically diverse reductive dehalogenase-homologous genes in deep subseafloor sedimentary metagenomes.</title>
        <authorList>
            <person name="Kawai M."/>
            <person name="Futagami T."/>
            <person name="Toyoda A."/>
            <person name="Takaki Y."/>
            <person name="Nishi S."/>
            <person name="Hori S."/>
            <person name="Arai W."/>
            <person name="Tsubouchi T."/>
            <person name="Morono Y."/>
            <person name="Uchiyama I."/>
            <person name="Ito T."/>
            <person name="Fujiyama A."/>
            <person name="Inagaki F."/>
            <person name="Takami H."/>
        </authorList>
    </citation>
    <scope>NUCLEOTIDE SEQUENCE</scope>
    <source>
        <strain evidence="1">Expedition CK06-06</strain>
    </source>
</reference>
<protein>
    <submittedName>
        <fullName evidence="1">Uncharacterized protein</fullName>
    </submittedName>
</protein>
<comment type="caution">
    <text evidence="1">The sequence shown here is derived from an EMBL/GenBank/DDBJ whole genome shotgun (WGS) entry which is preliminary data.</text>
</comment>
<sequence>MKRPPIEAVSYLLLSPLEGIDEVVLHFSTKARISRELARYRDLYEKLKRAV</sequence>
<dbReference type="AlphaFoldDB" id="X1VIV1"/>